<sequence length="56" mass="6562">MKLLHAVLQILDVANMKEKFIKYKKPIIITTSVVILQLIFGFDPKFCIINIIWLFV</sequence>
<keyword evidence="1" id="KW-0472">Membrane</keyword>
<protein>
    <submittedName>
        <fullName evidence="2">Uncharacterized protein</fullName>
    </submittedName>
</protein>
<evidence type="ECO:0000313" key="2">
    <source>
        <dbReference type="EMBL" id="SMO53870.1"/>
    </source>
</evidence>
<proteinExistence type="predicted"/>
<gene>
    <name evidence="2" type="ORF">SAMN06265349_102155</name>
</gene>
<accession>A0A521C5B7</accession>
<evidence type="ECO:0000256" key="1">
    <source>
        <dbReference type="SAM" id="Phobius"/>
    </source>
</evidence>
<name>A0A521C5B7_9FLAO</name>
<dbReference type="AlphaFoldDB" id="A0A521C5B7"/>
<reference evidence="2 3" key="1">
    <citation type="submission" date="2017-05" db="EMBL/GenBank/DDBJ databases">
        <authorList>
            <person name="Varghese N."/>
            <person name="Submissions S."/>
        </authorList>
    </citation>
    <scope>NUCLEOTIDE SEQUENCE [LARGE SCALE GENOMIC DNA]</scope>
    <source>
        <strain evidence="2 3">DSM 19382</strain>
    </source>
</reference>
<keyword evidence="1" id="KW-1133">Transmembrane helix</keyword>
<organism evidence="2 3">
    <name type="scientific">Flavobacterium resistens</name>
    <dbReference type="NCBI Taxonomy" id="443612"/>
    <lineage>
        <taxon>Bacteria</taxon>
        <taxon>Pseudomonadati</taxon>
        <taxon>Bacteroidota</taxon>
        <taxon>Flavobacteriia</taxon>
        <taxon>Flavobacteriales</taxon>
        <taxon>Flavobacteriaceae</taxon>
        <taxon>Flavobacterium</taxon>
    </lineage>
</organism>
<feature type="transmembrane region" description="Helical" evidence="1">
    <location>
        <begin position="27"/>
        <end position="55"/>
    </location>
</feature>
<evidence type="ECO:0000313" key="3">
    <source>
        <dbReference type="Proteomes" id="UP000317289"/>
    </source>
</evidence>
<dbReference type="EMBL" id="FXTA01000002">
    <property type="protein sequence ID" value="SMO53870.1"/>
    <property type="molecule type" value="Genomic_DNA"/>
</dbReference>
<dbReference type="Proteomes" id="UP000317289">
    <property type="component" value="Unassembled WGS sequence"/>
</dbReference>
<keyword evidence="1" id="KW-0812">Transmembrane</keyword>